<protein>
    <submittedName>
        <fullName evidence="2">FabA-like domain protein</fullName>
    </submittedName>
</protein>
<sequence>MGNREAELREVDDRAREPVSEAVAGFDAIVSDTGLRHDGSISHTRLKSYLRHRHPMIGVDQVLKHDFKAGWLHAVRAVSSSHPAFEGHFEDAAIYPGTHLTQDVIQLGIVLFIGSTRALQGEDGNQEMTTVSSLAIELGHPVPPGSLLDVALWRTAGKGARSIAFDFEARVRDFPFYAGSNAVGLSFRPALTGRAELVRVKRRTYDGIGF</sequence>
<accession>A0AAW3EQI4</accession>
<dbReference type="Gene3D" id="3.10.129.10">
    <property type="entry name" value="Hotdog Thioesterase"/>
    <property type="match status" value="1"/>
</dbReference>
<evidence type="ECO:0000313" key="3">
    <source>
        <dbReference type="Proteomes" id="UP000029590"/>
    </source>
</evidence>
<gene>
    <name evidence="2" type="ORF">DM48_6700</name>
</gene>
<reference evidence="2 3" key="1">
    <citation type="submission" date="2014-04" db="EMBL/GenBank/DDBJ databases">
        <authorList>
            <person name="Bishop-Lilly K.A."/>
            <person name="Broomall S.M."/>
            <person name="Chain P.S."/>
            <person name="Chertkov O."/>
            <person name="Coyne S.R."/>
            <person name="Daligault H.E."/>
            <person name="Davenport K.W."/>
            <person name="Erkkila T."/>
            <person name="Frey K.G."/>
            <person name="Gibbons H.S."/>
            <person name="Gu W."/>
            <person name="Jaissle J."/>
            <person name="Johnson S.L."/>
            <person name="Koroleva G.I."/>
            <person name="Ladner J.T."/>
            <person name="Lo C.-C."/>
            <person name="Minogue T.D."/>
            <person name="Munk C."/>
            <person name="Palacios G.F."/>
            <person name="Redden C.L."/>
            <person name="Rosenzweig C.N."/>
            <person name="Scholz M.B."/>
            <person name="Teshima H."/>
            <person name="Xu Y."/>
        </authorList>
    </citation>
    <scope>NUCLEOTIDE SEQUENCE [LARGE SCALE GENOMIC DNA]</scope>
    <source>
        <strain evidence="3">gladioli</strain>
    </source>
</reference>
<dbReference type="Pfam" id="PF07977">
    <property type="entry name" value="FabA"/>
    <property type="match status" value="1"/>
</dbReference>
<dbReference type="SUPFAM" id="SSF54637">
    <property type="entry name" value="Thioesterase/thiol ester dehydrase-isomerase"/>
    <property type="match status" value="1"/>
</dbReference>
<proteinExistence type="predicted"/>
<name>A0AAW3EQI4_BURGA</name>
<dbReference type="AlphaFoldDB" id="A0AAW3EQI4"/>
<dbReference type="RefSeq" id="WP_080752219.1">
    <property type="nucleotide sequence ID" value="NZ_CADEVU010000019.1"/>
</dbReference>
<dbReference type="InterPro" id="IPR029069">
    <property type="entry name" value="HotDog_dom_sf"/>
</dbReference>
<organism evidence="2 3">
    <name type="scientific">Burkholderia gladioli</name>
    <name type="common">Pseudomonas marginata</name>
    <name type="synonym">Phytomonas marginata</name>
    <dbReference type="NCBI Taxonomy" id="28095"/>
    <lineage>
        <taxon>Bacteria</taxon>
        <taxon>Pseudomonadati</taxon>
        <taxon>Pseudomonadota</taxon>
        <taxon>Betaproteobacteria</taxon>
        <taxon>Burkholderiales</taxon>
        <taxon>Burkholderiaceae</taxon>
        <taxon>Burkholderia</taxon>
    </lineage>
</organism>
<evidence type="ECO:0000313" key="2">
    <source>
        <dbReference type="EMBL" id="KGC10032.1"/>
    </source>
</evidence>
<dbReference type="Proteomes" id="UP000029590">
    <property type="component" value="Unassembled WGS sequence"/>
</dbReference>
<comment type="caution">
    <text evidence="2">The sequence shown here is derived from an EMBL/GenBank/DDBJ whole genome shotgun (WGS) entry which is preliminary data.</text>
</comment>
<dbReference type="GO" id="GO:0016829">
    <property type="term" value="F:lyase activity"/>
    <property type="evidence" value="ECO:0007669"/>
    <property type="project" value="UniProtKB-KW"/>
</dbReference>
<dbReference type="EMBL" id="JPGG01000018">
    <property type="protein sequence ID" value="KGC10032.1"/>
    <property type="molecule type" value="Genomic_DNA"/>
</dbReference>
<evidence type="ECO:0000256" key="1">
    <source>
        <dbReference type="ARBA" id="ARBA00023239"/>
    </source>
</evidence>
<dbReference type="InterPro" id="IPR013114">
    <property type="entry name" value="FabA_FabZ"/>
</dbReference>
<keyword evidence="1" id="KW-0456">Lyase</keyword>